<proteinExistence type="predicted"/>
<dbReference type="InterPro" id="IPR002324">
    <property type="entry name" value="Cyt_c_ID"/>
</dbReference>
<dbReference type="PROSITE" id="PS50093">
    <property type="entry name" value="PKD"/>
    <property type="match status" value="1"/>
</dbReference>
<dbReference type="InterPro" id="IPR036909">
    <property type="entry name" value="Cyt_c-like_dom_sf"/>
</dbReference>
<dbReference type="SMART" id="SM00089">
    <property type="entry name" value="PKD"/>
    <property type="match status" value="1"/>
</dbReference>
<evidence type="ECO:0000256" key="6">
    <source>
        <dbReference type="PROSITE-ProRule" id="PRU00433"/>
    </source>
</evidence>
<reference evidence="10 11" key="1">
    <citation type="submission" date="2023-09" db="EMBL/GenBank/DDBJ databases">
        <authorList>
            <person name="Rey-Velasco X."/>
        </authorList>
    </citation>
    <scope>NUCLEOTIDE SEQUENCE [LARGE SCALE GENOMIC DNA]</scope>
    <source>
        <strain evidence="10 11">F260</strain>
    </source>
</reference>
<dbReference type="InterPro" id="IPR029062">
    <property type="entry name" value="Class_I_gatase-like"/>
</dbReference>
<dbReference type="InterPro" id="IPR000601">
    <property type="entry name" value="PKD_dom"/>
</dbReference>
<comment type="caution">
    <text evidence="10">The sequence shown here is derived from an EMBL/GenBank/DDBJ whole genome shotgun (WGS) entry which is preliminary data.</text>
</comment>
<dbReference type="Gene3D" id="2.60.40.10">
    <property type="entry name" value="Immunoglobulins"/>
    <property type="match status" value="1"/>
</dbReference>
<accession>A0ABU3CG79</accession>
<dbReference type="PRINTS" id="PR00606">
    <property type="entry name" value="CYTCHROMECID"/>
</dbReference>
<evidence type="ECO:0000256" key="5">
    <source>
        <dbReference type="ARBA" id="ARBA00023004"/>
    </source>
</evidence>
<dbReference type="RefSeq" id="WP_311493502.1">
    <property type="nucleotide sequence ID" value="NZ_JAVRHO010000002.1"/>
</dbReference>
<evidence type="ECO:0000259" key="8">
    <source>
        <dbReference type="PROSITE" id="PS50093"/>
    </source>
</evidence>
<evidence type="ECO:0000313" key="10">
    <source>
        <dbReference type="EMBL" id="MDT0645354.1"/>
    </source>
</evidence>
<dbReference type="Pfam" id="PF00034">
    <property type="entry name" value="Cytochrom_C"/>
    <property type="match status" value="1"/>
</dbReference>
<dbReference type="InterPro" id="IPR009056">
    <property type="entry name" value="Cyt_c-like_dom"/>
</dbReference>
<evidence type="ECO:0000256" key="1">
    <source>
        <dbReference type="ARBA" id="ARBA00022448"/>
    </source>
</evidence>
<dbReference type="Proteomes" id="UP001245285">
    <property type="component" value="Unassembled WGS sequence"/>
</dbReference>
<keyword evidence="3 6" id="KW-0479">Metal-binding</keyword>
<dbReference type="PANTHER" id="PTHR40469">
    <property type="entry name" value="SECRETED GLYCOSYL HYDROLASE"/>
    <property type="match status" value="1"/>
</dbReference>
<dbReference type="InterPro" id="IPR029010">
    <property type="entry name" value="ThuA-like"/>
</dbReference>
<dbReference type="Pfam" id="PF00801">
    <property type="entry name" value="PKD"/>
    <property type="match status" value="1"/>
</dbReference>
<feature type="domain" description="PKD" evidence="8">
    <location>
        <begin position="741"/>
        <end position="790"/>
    </location>
</feature>
<keyword evidence="11" id="KW-1185">Reference proteome</keyword>
<keyword evidence="5 6" id="KW-0408">Iron</keyword>
<evidence type="ECO:0000256" key="7">
    <source>
        <dbReference type="SAM" id="SignalP"/>
    </source>
</evidence>
<feature type="signal peptide" evidence="7">
    <location>
        <begin position="1"/>
        <end position="22"/>
    </location>
</feature>
<dbReference type="SUPFAM" id="SSF49299">
    <property type="entry name" value="PKD domain"/>
    <property type="match status" value="1"/>
</dbReference>
<feature type="domain" description="Cytochrome c" evidence="9">
    <location>
        <begin position="863"/>
        <end position="948"/>
    </location>
</feature>
<dbReference type="PROSITE" id="PS51257">
    <property type="entry name" value="PROKAR_LIPOPROTEIN"/>
    <property type="match status" value="1"/>
</dbReference>
<evidence type="ECO:0000256" key="3">
    <source>
        <dbReference type="ARBA" id="ARBA00022723"/>
    </source>
</evidence>
<dbReference type="SUPFAM" id="SSF46626">
    <property type="entry name" value="Cytochrome c"/>
    <property type="match status" value="1"/>
</dbReference>
<dbReference type="Gene3D" id="3.40.50.880">
    <property type="match status" value="1"/>
</dbReference>
<dbReference type="PANTHER" id="PTHR40469:SF2">
    <property type="entry name" value="GALACTOSE-BINDING DOMAIN-LIKE SUPERFAMILY PROTEIN"/>
    <property type="match status" value="1"/>
</dbReference>
<dbReference type="Gene3D" id="2.120.10.30">
    <property type="entry name" value="TolB, C-terminal domain"/>
    <property type="match status" value="1"/>
</dbReference>
<organism evidence="10 11">
    <name type="scientific">Autumnicola lenta</name>
    <dbReference type="NCBI Taxonomy" id="3075593"/>
    <lineage>
        <taxon>Bacteria</taxon>
        <taxon>Pseudomonadati</taxon>
        <taxon>Bacteroidota</taxon>
        <taxon>Flavobacteriia</taxon>
        <taxon>Flavobacteriales</taxon>
        <taxon>Flavobacteriaceae</taxon>
        <taxon>Autumnicola</taxon>
    </lineage>
</organism>
<protein>
    <submittedName>
        <fullName evidence="10">ThuA domain-containing protein</fullName>
    </submittedName>
</protein>
<dbReference type="SUPFAM" id="SSF50952">
    <property type="entry name" value="Soluble quinoprotein glucose dehydrogenase"/>
    <property type="match status" value="1"/>
</dbReference>
<dbReference type="PROSITE" id="PS51007">
    <property type="entry name" value="CYTC"/>
    <property type="match status" value="1"/>
</dbReference>
<dbReference type="Pfam" id="PF06283">
    <property type="entry name" value="ThuA"/>
    <property type="match status" value="1"/>
</dbReference>
<keyword evidence="4" id="KW-0249">Electron transport</keyword>
<evidence type="ECO:0000259" key="9">
    <source>
        <dbReference type="PROSITE" id="PS51007"/>
    </source>
</evidence>
<keyword evidence="7" id="KW-0732">Signal</keyword>
<gene>
    <name evidence="10" type="ORF">RM545_01520</name>
</gene>
<name>A0ABU3CG79_9FLAO</name>
<evidence type="ECO:0000313" key="11">
    <source>
        <dbReference type="Proteomes" id="UP001245285"/>
    </source>
</evidence>
<dbReference type="InterPro" id="IPR011041">
    <property type="entry name" value="Quinoprot_gluc/sorb_DH_b-prop"/>
</dbReference>
<dbReference type="InterPro" id="IPR011042">
    <property type="entry name" value="6-blade_b-propeller_TolB-like"/>
</dbReference>
<dbReference type="Pfam" id="PF07995">
    <property type="entry name" value="GSDH"/>
    <property type="match status" value="1"/>
</dbReference>
<sequence length="1144" mass="128050">MKKKLFSSLAFVLILFSSCNNKRDGEPRILVFSKTTNFRHSSIPKGIEAFQKLGKEHNFQVDTTENASRFVDDSLKKYAAIVFLNTTGNVLNARQEAAMERYIQAGGGFVGVHAATDTEYDWGWYTKLVGAQFVSHPAIQEADFIIKNKDFDATSFFEEDVWHREDELYNFKNINPDINVLIGIDESTYEGGTNGKNHPMSWYHDYDGGRAFYTELGHTDESYSEENYLKHLWGGLKYAMNDNKLLDYDKATTQLPPDADRFTKEELSMGEFFEPTEMTILPNLDILVAQRRGELMLYKQKTGTLSQVGMLDVYSETLNTPGVNAEEGVMGLQKDPNFKENHWIYTYYSPSGDDWTNRLSRFKFTDDKLQKDTEEVILEIETQREICCHTGGSIAFGPDGLLFLSTGDNSTPFNEKDVKFVSNGFAPLNDIPGHRQFDARRTAGNTNDLRGKIIRIKVNEDGTYDIPNGNLFPEGTEKTRPEIYTMGHRNPYRISVDQKNSNLYWGEVGPDAGEDSLKTRGPKGYDEVNQAKRAGNYGWPFVIANNKPYVDYDYATGKSGEHFDPDHLVNDSRNNTGLTNLPPAQKAMIWYPYDASPDFPEVGSGGRNAMAGPVYYPDMFPQETRLPDYYDSKLIIYEWIRGWMKAVTFDEEGNFSKMEPFAEDIELNNLIDMEVGPDGRIYLLEYGSGWFAQNDDSGLAVINYNGGNRPPLLTNMKVNKTSGSLPLSIKASVDARDRENDQITYLWDLGNGETMETNVPEVQYTYNKAGEYQVSVTAKDSQGDSTKNTVARVIAGNSRPEVKIAITQGNTSFYMPGVPLGYSVSVKDHEDGSNVDEQNIYVGVDYAEGLDKASMAMGHQEVNSAIMGKTLTQTLDCKSCHKVEEPSVGPSYMAVSERYKNDKNVYSYLERKIMAGGGGVWGEIMMPAHPNLSKKETQQIVDYIFSLTQEEQNNKSLPVDGTIYPEESGPQKSLVLVASYTDKGAKGINPLTETTQMIMPGNTFMVSDTLKSDGFTTMEYNGQKLLLTPKNAGWFALPKMDLTNVNKATINLGWQGEIIPVFNLEAHLDSPDGELLGKGSMITPGSGETQSTLKMDLKPVRDGNKHSIYFTYQPDTDQPDDVNSAVFSVKLQGDPNVESNMAQN</sequence>
<dbReference type="Gene3D" id="1.10.760.10">
    <property type="entry name" value="Cytochrome c-like domain"/>
    <property type="match status" value="1"/>
</dbReference>
<feature type="chain" id="PRO_5047101155" evidence="7">
    <location>
        <begin position="23"/>
        <end position="1144"/>
    </location>
</feature>
<dbReference type="InterPro" id="IPR035986">
    <property type="entry name" value="PKD_dom_sf"/>
</dbReference>
<keyword evidence="1" id="KW-0813">Transport</keyword>
<dbReference type="InterPro" id="IPR013783">
    <property type="entry name" value="Ig-like_fold"/>
</dbReference>
<dbReference type="InterPro" id="IPR022409">
    <property type="entry name" value="PKD/Chitinase_dom"/>
</dbReference>
<dbReference type="EMBL" id="JAVRHO010000002">
    <property type="protein sequence ID" value="MDT0645354.1"/>
    <property type="molecule type" value="Genomic_DNA"/>
</dbReference>
<evidence type="ECO:0000256" key="2">
    <source>
        <dbReference type="ARBA" id="ARBA00022617"/>
    </source>
</evidence>
<evidence type="ECO:0000256" key="4">
    <source>
        <dbReference type="ARBA" id="ARBA00022982"/>
    </source>
</evidence>
<dbReference type="InterPro" id="IPR012938">
    <property type="entry name" value="Glc/Sorbosone_DH"/>
</dbReference>
<keyword evidence="2 6" id="KW-0349">Heme</keyword>
<dbReference type="CDD" id="cd00146">
    <property type="entry name" value="PKD"/>
    <property type="match status" value="1"/>
</dbReference>
<dbReference type="SUPFAM" id="SSF52317">
    <property type="entry name" value="Class I glutamine amidotransferase-like"/>
    <property type="match status" value="1"/>
</dbReference>